<proteinExistence type="predicted"/>
<evidence type="ECO:0000313" key="2">
    <source>
        <dbReference type="EMBL" id="TKW37959.1"/>
    </source>
</evidence>
<dbReference type="Proteomes" id="UP000298652">
    <property type="component" value="Chromosome 1"/>
</dbReference>
<accession>A0A4U6WAL1</accession>
<dbReference type="EMBL" id="CM016552">
    <property type="protein sequence ID" value="TKW37959.1"/>
    <property type="molecule type" value="Genomic_DNA"/>
</dbReference>
<dbReference type="AlphaFoldDB" id="A0A4U6WAL1"/>
<dbReference type="Gramene" id="TKW37959">
    <property type="protein sequence ID" value="TKW37959"/>
    <property type="gene ID" value="SEVIR_1G083350v2"/>
</dbReference>
<organism evidence="2 3">
    <name type="scientific">Setaria viridis</name>
    <name type="common">Green bristlegrass</name>
    <name type="synonym">Setaria italica subsp. viridis</name>
    <dbReference type="NCBI Taxonomy" id="4556"/>
    <lineage>
        <taxon>Eukaryota</taxon>
        <taxon>Viridiplantae</taxon>
        <taxon>Streptophyta</taxon>
        <taxon>Embryophyta</taxon>
        <taxon>Tracheophyta</taxon>
        <taxon>Spermatophyta</taxon>
        <taxon>Magnoliopsida</taxon>
        <taxon>Liliopsida</taxon>
        <taxon>Poales</taxon>
        <taxon>Poaceae</taxon>
        <taxon>PACMAD clade</taxon>
        <taxon>Panicoideae</taxon>
        <taxon>Panicodae</taxon>
        <taxon>Paniceae</taxon>
        <taxon>Cenchrinae</taxon>
        <taxon>Setaria</taxon>
    </lineage>
</organism>
<name>A0A4U6WAL1_SETVI</name>
<gene>
    <name evidence="2" type="ORF">SEVIR_1G083350v2</name>
</gene>
<sequence length="79" mass="8182">MRNPAPSPPAGTTRQPEAASRPHESGGLATRASELPPDRESPELDTGVEEYRLDVSLALDGWGGAAAGGTSREGERGVK</sequence>
<reference evidence="2" key="1">
    <citation type="submission" date="2019-03" db="EMBL/GenBank/DDBJ databases">
        <title>WGS assembly of Setaria viridis.</title>
        <authorList>
            <person name="Huang P."/>
            <person name="Jenkins J."/>
            <person name="Grimwood J."/>
            <person name="Barry K."/>
            <person name="Healey A."/>
            <person name="Mamidi S."/>
            <person name="Sreedasyam A."/>
            <person name="Shu S."/>
            <person name="Feldman M."/>
            <person name="Wu J."/>
            <person name="Yu Y."/>
            <person name="Chen C."/>
            <person name="Johnson J."/>
            <person name="Rokhsar D."/>
            <person name="Baxter I."/>
            <person name="Schmutz J."/>
            <person name="Brutnell T."/>
            <person name="Kellogg E."/>
        </authorList>
    </citation>
    <scope>NUCLEOTIDE SEQUENCE [LARGE SCALE GENOMIC DNA]</scope>
</reference>
<protein>
    <submittedName>
        <fullName evidence="2">Uncharacterized protein</fullName>
    </submittedName>
</protein>
<evidence type="ECO:0000313" key="3">
    <source>
        <dbReference type="Proteomes" id="UP000298652"/>
    </source>
</evidence>
<keyword evidence="3" id="KW-1185">Reference proteome</keyword>
<evidence type="ECO:0000256" key="1">
    <source>
        <dbReference type="SAM" id="MobiDB-lite"/>
    </source>
</evidence>
<feature type="region of interest" description="Disordered" evidence="1">
    <location>
        <begin position="1"/>
        <end position="49"/>
    </location>
</feature>
<feature type="region of interest" description="Disordered" evidence="1">
    <location>
        <begin position="60"/>
        <end position="79"/>
    </location>
</feature>